<dbReference type="EC" id="2.1.1.-" evidence="8"/>
<accession>A0A2T2WVU9</accession>
<dbReference type="InterPro" id="IPR029063">
    <property type="entry name" value="SAM-dependent_MTases_sf"/>
</dbReference>
<dbReference type="GO" id="GO:0032259">
    <property type="term" value="P:methylation"/>
    <property type="evidence" value="ECO:0007669"/>
    <property type="project" value="UniProtKB-KW"/>
</dbReference>
<dbReference type="SUPFAM" id="SSF53335">
    <property type="entry name" value="S-adenosyl-L-methionine-dependent methyltransferases"/>
    <property type="match status" value="1"/>
</dbReference>
<dbReference type="InterPro" id="IPR002941">
    <property type="entry name" value="DNA_methylase_N4/N6"/>
</dbReference>
<dbReference type="PROSITE" id="PS00093">
    <property type="entry name" value="N4_MTASE"/>
    <property type="match status" value="1"/>
</dbReference>
<dbReference type="GO" id="GO:0005737">
    <property type="term" value="C:cytoplasm"/>
    <property type="evidence" value="ECO:0007669"/>
    <property type="project" value="TreeGrafter"/>
</dbReference>
<evidence type="ECO:0000313" key="11">
    <source>
        <dbReference type="Proteomes" id="UP000242972"/>
    </source>
</evidence>
<dbReference type="Proteomes" id="UP000242972">
    <property type="component" value="Unassembled WGS sequence"/>
</dbReference>
<keyword evidence="3 10" id="KW-0808">Transferase</keyword>
<dbReference type="PANTHER" id="PTHR13370">
    <property type="entry name" value="RNA METHYLASE-RELATED"/>
    <property type="match status" value="1"/>
</dbReference>
<keyword evidence="4" id="KW-0949">S-adenosyl-L-methionine</keyword>
<comment type="caution">
    <text evidence="10">The sequence shown here is derived from an EMBL/GenBank/DDBJ whole genome shotgun (WGS) entry which is preliminary data.</text>
</comment>
<evidence type="ECO:0000256" key="4">
    <source>
        <dbReference type="ARBA" id="ARBA00022691"/>
    </source>
</evidence>
<organism evidence="10 11">
    <name type="scientific">Sulfobacillus benefaciens</name>
    <dbReference type="NCBI Taxonomy" id="453960"/>
    <lineage>
        <taxon>Bacteria</taxon>
        <taxon>Bacillati</taxon>
        <taxon>Bacillota</taxon>
        <taxon>Clostridia</taxon>
        <taxon>Eubacteriales</taxon>
        <taxon>Clostridiales Family XVII. Incertae Sedis</taxon>
        <taxon>Sulfobacillus</taxon>
    </lineage>
</organism>
<protein>
    <recommendedName>
        <fullName evidence="8">Methyltransferase</fullName>
        <ecNumber evidence="8">2.1.1.-</ecNumber>
    </recommendedName>
</protein>
<dbReference type="Pfam" id="PF01555">
    <property type="entry name" value="N6_N4_Mtase"/>
    <property type="match status" value="1"/>
</dbReference>
<dbReference type="EMBL" id="PXYW01000125">
    <property type="protein sequence ID" value="PSR26356.1"/>
    <property type="molecule type" value="Genomic_DNA"/>
</dbReference>
<comment type="similarity">
    <text evidence="1">Belongs to the N(4)/N(6)-methyltransferase family. N(4) subfamily.</text>
</comment>
<comment type="catalytic activity">
    <reaction evidence="7">
        <text>a 2'-deoxycytidine in DNA + S-adenosyl-L-methionine = an N(4)-methyl-2'-deoxycytidine in DNA + S-adenosyl-L-homocysteine + H(+)</text>
        <dbReference type="Rhea" id="RHEA:16857"/>
        <dbReference type="Rhea" id="RHEA-COMP:11369"/>
        <dbReference type="Rhea" id="RHEA-COMP:13674"/>
        <dbReference type="ChEBI" id="CHEBI:15378"/>
        <dbReference type="ChEBI" id="CHEBI:57856"/>
        <dbReference type="ChEBI" id="CHEBI:59789"/>
        <dbReference type="ChEBI" id="CHEBI:85452"/>
        <dbReference type="ChEBI" id="CHEBI:137933"/>
        <dbReference type="EC" id="2.1.1.113"/>
    </reaction>
</comment>
<evidence type="ECO:0000256" key="8">
    <source>
        <dbReference type="RuleBase" id="RU362026"/>
    </source>
</evidence>
<evidence type="ECO:0000256" key="6">
    <source>
        <dbReference type="ARBA" id="ARBA00023125"/>
    </source>
</evidence>
<reference evidence="10 11" key="1">
    <citation type="journal article" date="2014" name="BMC Genomics">
        <title>Comparison of environmental and isolate Sulfobacillus genomes reveals diverse carbon, sulfur, nitrogen, and hydrogen metabolisms.</title>
        <authorList>
            <person name="Justice N.B."/>
            <person name="Norman A."/>
            <person name="Brown C.T."/>
            <person name="Singh A."/>
            <person name="Thomas B.C."/>
            <person name="Banfield J.F."/>
        </authorList>
    </citation>
    <scope>NUCLEOTIDE SEQUENCE [LARGE SCALE GENOMIC DNA]</scope>
    <source>
        <strain evidence="10">AMDSBA4</strain>
    </source>
</reference>
<dbReference type="InterPro" id="IPR001091">
    <property type="entry name" value="RM_Methyltransferase"/>
</dbReference>
<evidence type="ECO:0000256" key="1">
    <source>
        <dbReference type="ARBA" id="ARBA00010203"/>
    </source>
</evidence>
<name>A0A2T2WVU9_9FIRM</name>
<dbReference type="PRINTS" id="PR00508">
    <property type="entry name" value="S21N4MTFRASE"/>
</dbReference>
<gene>
    <name evidence="10" type="ORF">C7B46_20040</name>
</gene>
<evidence type="ECO:0000259" key="9">
    <source>
        <dbReference type="Pfam" id="PF01555"/>
    </source>
</evidence>
<sequence length="358" mass="40146">MTSPPYWGLRSYLSADHPDKAQEIGGEQTPTEYIAHLVQVFQAARRVLRPDGTLWVNIGDAYSRGDRTHYTKDGLRSIGSTKNGRPAAAGGFGSGGQADRPAKNLLLLPARFALAMQDAGWIVRSAIIWAKPNPLPMPVKDRPTSSYETVYLLVQSNRPRLWAHRDQPYVQAVFRRPAPDYRWVHRQTGEERQNPPADLRGWHRINLWRACDYYYDAQAIAESAVVGDNGSYFDRGKTGHHAGQGTDYRSKNRRSGLRTYERINTIDPLEFRNKRDVWTISTSGFPGNHFAVFPPALIRPMILAGSRPGDVVLDPFAGSGTTLLTANQLGRHGWGIELNPEYVAMIEQRLAGQLIWAM</sequence>
<dbReference type="AlphaFoldDB" id="A0A2T2WVU9"/>
<dbReference type="GO" id="GO:0008170">
    <property type="term" value="F:N-methyltransferase activity"/>
    <property type="evidence" value="ECO:0007669"/>
    <property type="project" value="InterPro"/>
</dbReference>
<dbReference type="GO" id="GO:0003677">
    <property type="term" value="F:DNA binding"/>
    <property type="evidence" value="ECO:0007669"/>
    <property type="project" value="UniProtKB-KW"/>
</dbReference>
<dbReference type="InterPro" id="IPR017985">
    <property type="entry name" value="MeTrfase_CN4_CS"/>
</dbReference>
<dbReference type="Gene3D" id="3.40.50.150">
    <property type="entry name" value="Vaccinia Virus protein VP39"/>
    <property type="match status" value="1"/>
</dbReference>
<proteinExistence type="inferred from homology"/>
<keyword evidence="6" id="KW-0238">DNA-binding</keyword>
<keyword evidence="2 10" id="KW-0489">Methyltransferase</keyword>
<evidence type="ECO:0000313" key="10">
    <source>
        <dbReference type="EMBL" id="PSR26356.1"/>
    </source>
</evidence>
<dbReference type="GO" id="GO:0009307">
    <property type="term" value="P:DNA restriction-modification system"/>
    <property type="evidence" value="ECO:0007669"/>
    <property type="project" value="UniProtKB-KW"/>
</dbReference>
<evidence type="ECO:0000256" key="7">
    <source>
        <dbReference type="ARBA" id="ARBA00049120"/>
    </source>
</evidence>
<evidence type="ECO:0000256" key="2">
    <source>
        <dbReference type="ARBA" id="ARBA00022603"/>
    </source>
</evidence>
<keyword evidence="5" id="KW-0680">Restriction system</keyword>
<dbReference type="GO" id="GO:0015667">
    <property type="term" value="F:site-specific DNA-methyltransferase (cytosine-N4-specific) activity"/>
    <property type="evidence" value="ECO:0007669"/>
    <property type="project" value="UniProtKB-EC"/>
</dbReference>
<dbReference type="PANTHER" id="PTHR13370:SF3">
    <property type="entry name" value="TRNA (GUANINE(10)-N2)-METHYLTRANSFERASE HOMOLOG"/>
    <property type="match status" value="1"/>
</dbReference>
<evidence type="ECO:0000256" key="5">
    <source>
        <dbReference type="ARBA" id="ARBA00022747"/>
    </source>
</evidence>
<feature type="domain" description="DNA methylase N-4/N-6" evidence="9">
    <location>
        <begin position="1"/>
        <end position="347"/>
    </location>
</feature>
<evidence type="ECO:0000256" key="3">
    <source>
        <dbReference type="ARBA" id="ARBA00022679"/>
    </source>
</evidence>